<dbReference type="Proteomes" id="UP000015106">
    <property type="component" value="Chromosome 6"/>
</dbReference>
<protein>
    <submittedName>
        <fullName evidence="1">Uncharacterized protein</fullName>
    </submittedName>
</protein>
<dbReference type="Gramene" id="TuG1812G0600001302.01.T01">
    <property type="protein sequence ID" value="TuG1812G0600001302.01.T01.cds249182"/>
    <property type="gene ID" value="TuG1812G0600001302.01"/>
</dbReference>
<reference evidence="1" key="3">
    <citation type="submission" date="2022-06" db="UniProtKB">
        <authorList>
            <consortium name="EnsemblPlants"/>
        </authorList>
    </citation>
    <scope>IDENTIFICATION</scope>
</reference>
<dbReference type="AlphaFoldDB" id="A0A8R7UPJ9"/>
<evidence type="ECO:0000313" key="1">
    <source>
        <dbReference type="EnsemblPlants" id="TuG1812G0600001302.01.T01.cds249182"/>
    </source>
</evidence>
<reference evidence="2" key="1">
    <citation type="journal article" date="2013" name="Nature">
        <title>Draft genome of the wheat A-genome progenitor Triticum urartu.</title>
        <authorList>
            <person name="Ling H.Q."/>
            <person name="Zhao S."/>
            <person name="Liu D."/>
            <person name="Wang J."/>
            <person name="Sun H."/>
            <person name="Zhang C."/>
            <person name="Fan H."/>
            <person name="Li D."/>
            <person name="Dong L."/>
            <person name="Tao Y."/>
            <person name="Gao C."/>
            <person name="Wu H."/>
            <person name="Li Y."/>
            <person name="Cui Y."/>
            <person name="Guo X."/>
            <person name="Zheng S."/>
            <person name="Wang B."/>
            <person name="Yu K."/>
            <person name="Liang Q."/>
            <person name="Yang W."/>
            <person name="Lou X."/>
            <person name="Chen J."/>
            <person name="Feng M."/>
            <person name="Jian J."/>
            <person name="Zhang X."/>
            <person name="Luo G."/>
            <person name="Jiang Y."/>
            <person name="Liu J."/>
            <person name="Wang Z."/>
            <person name="Sha Y."/>
            <person name="Zhang B."/>
            <person name="Wu H."/>
            <person name="Tang D."/>
            <person name="Shen Q."/>
            <person name="Xue P."/>
            <person name="Zou S."/>
            <person name="Wang X."/>
            <person name="Liu X."/>
            <person name="Wang F."/>
            <person name="Yang Y."/>
            <person name="An X."/>
            <person name="Dong Z."/>
            <person name="Zhang K."/>
            <person name="Zhang X."/>
            <person name="Luo M.C."/>
            <person name="Dvorak J."/>
            <person name="Tong Y."/>
            <person name="Wang J."/>
            <person name="Yang H."/>
            <person name="Li Z."/>
            <person name="Wang D."/>
            <person name="Zhang A."/>
            <person name="Wang J."/>
        </authorList>
    </citation>
    <scope>NUCLEOTIDE SEQUENCE</scope>
    <source>
        <strain evidence="2">cv. G1812</strain>
    </source>
</reference>
<keyword evidence="2" id="KW-1185">Reference proteome</keyword>
<organism evidence="1 2">
    <name type="scientific">Triticum urartu</name>
    <name type="common">Red wild einkorn</name>
    <name type="synonym">Crithodium urartu</name>
    <dbReference type="NCBI Taxonomy" id="4572"/>
    <lineage>
        <taxon>Eukaryota</taxon>
        <taxon>Viridiplantae</taxon>
        <taxon>Streptophyta</taxon>
        <taxon>Embryophyta</taxon>
        <taxon>Tracheophyta</taxon>
        <taxon>Spermatophyta</taxon>
        <taxon>Magnoliopsida</taxon>
        <taxon>Liliopsida</taxon>
        <taxon>Poales</taxon>
        <taxon>Poaceae</taxon>
        <taxon>BOP clade</taxon>
        <taxon>Pooideae</taxon>
        <taxon>Triticodae</taxon>
        <taxon>Triticeae</taxon>
        <taxon>Triticinae</taxon>
        <taxon>Triticum</taxon>
    </lineage>
</organism>
<proteinExistence type="predicted"/>
<name>A0A8R7UPJ9_TRIUA</name>
<sequence>MGHRQAGTPRGLDMFGYGRRRRICMTGQVRASVSCILQL</sequence>
<evidence type="ECO:0000313" key="2">
    <source>
        <dbReference type="Proteomes" id="UP000015106"/>
    </source>
</evidence>
<accession>A0A8R7UPJ9</accession>
<reference evidence="1" key="2">
    <citation type="submission" date="2018-03" db="EMBL/GenBank/DDBJ databases">
        <title>The Triticum urartu genome reveals the dynamic nature of wheat genome evolution.</title>
        <authorList>
            <person name="Ling H."/>
            <person name="Ma B."/>
            <person name="Shi X."/>
            <person name="Liu H."/>
            <person name="Dong L."/>
            <person name="Sun H."/>
            <person name="Cao Y."/>
            <person name="Gao Q."/>
            <person name="Zheng S."/>
            <person name="Li Y."/>
            <person name="Yu Y."/>
            <person name="Du H."/>
            <person name="Qi M."/>
            <person name="Li Y."/>
            <person name="Yu H."/>
            <person name="Cui Y."/>
            <person name="Wang N."/>
            <person name="Chen C."/>
            <person name="Wu H."/>
            <person name="Zhao Y."/>
            <person name="Zhang J."/>
            <person name="Li Y."/>
            <person name="Zhou W."/>
            <person name="Zhang B."/>
            <person name="Hu W."/>
            <person name="Eijk M."/>
            <person name="Tang J."/>
            <person name="Witsenboer H."/>
            <person name="Zhao S."/>
            <person name="Li Z."/>
            <person name="Zhang A."/>
            <person name="Wang D."/>
            <person name="Liang C."/>
        </authorList>
    </citation>
    <scope>NUCLEOTIDE SEQUENCE [LARGE SCALE GENOMIC DNA]</scope>
    <source>
        <strain evidence="1">cv. G1812</strain>
    </source>
</reference>
<dbReference type="EnsemblPlants" id="TuG1812G0600001302.01.T01">
    <property type="protein sequence ID" value="TuG1812G0600001302.01.T01.cds249182"/>
    <property type="gene ID" value="TuG1812G0600001302.01"/>
</dbReference>